<feature type="binding site" evidence="5">
    <location>
        <position position="85"/>
    </location>
    <ligand>
        <name>Mg(2+)</name>
        <dbReference type="ChEBI" id="CHEBI:18420"/>
        <label>2</label>
    </ligand>
</feature>
<dbReference type="InterPro" id="IPR006240">
    <property type="entry name" value="CysQ"/>
</dbReference>
<organism evidence="7 8">
    <name type="scientific">Oceanirhabdus seepicola</name>
    <dbReference type="NCBI Taxonomy" id="2828781"/>
    <lineage>
        <taxon>Bacteria</taxon>
        <taxon>Bacillati</taxon>
        <taxon>Bacillota</taxon>
        <taxon>Clostridia</taxon>
        <taxon>Eubacteriales</taxon>
        <taxon>Clostridiaceae</taxon>
        <taxon>Oceanirhabdus</taxon>
    </lineage>
</organism>
<dbReference type="GO" id="GO:0007165">
    <property type="term" value="P:signal transduction"/>
    <property type="evidence" value="ECO:0007669"/>
    <property type="project" value="TreeGrafter"/>
</dbReference>
<dbReference type="InterPro" id="IPR020583">
    <property type="entry name" value="Inositol_monoP_metal-BS"/>
</dbReference>
<keyword evidence="5" id="KW-0472">Membrane</keyword>
<keyword evidence="3 5" id="KW-0378">Hydrolase</keyword>
<reference evidence="7" key="2">
    <citation type="submission" date="2021-04" db="EMBL/GenBank/DDBJ databases">
        <authorList>
            <person name="Dong X."/>
        </authorList>
    </citation>
    <scope>NUCLEOTIDE SEQUENCE</scope>
    <source>
        <strain evidence="7">ZWT</strain>
    </source>
</reference>
<dbReference type="Gene3D" id="3.40.190.80">
    <property type="match status" value="1"/>
</dbReference>
<dbReference type="EMBL" id="JAGSOJ010000001">
    <property type="protein sequence ID" value="MCM1989265.1"/>
    <property type="molecule type" value="Genomic_DNA"/>
</dbReference>
<keyword evidence="4 5" id="KW-0460">Magnesium</keyword>
<reference evidence="7" key="1">
    <citation type="journal article" date="2021" name="mSystems">
        <title>Bacteria and Archaea Synergistically Convert Glycine Betaine to Biogenic Methane in the Formosa Cold Seep of the South China Sea.</title>
        <authorList>
            <person name="Li L."/>
            <person name="Zhang W."/>
            <person name="Zhang S."/>
            <person name="Song L."/>
            <person name="Sun Q."/>
            <person name="Zhang H."/>
            <person name="Xiang H."/>
            <person name="Dong X."/>
        </authorList>
    </citation>
    <scope>NUCLEOTIDE SEQUENCE</scope>
    <source>
        <strain evidence="7">ZWT</strain>
    </source>
</reference>
<dbReference type="AlphaFoldDB" id="A0A9J6NZD8"/>
<keyword evidence="2 5" id="KW-0479">Metal-binding</keyword>
<comment type="caution">
    <text evidence="7">The sequence shown here is derived from an EMBL/GenBank/DDBJ whole genome shotgun (WGS) entry which is preliminary data.</text>
</comment>
<comment type="catalytic activity">
    <reaction evidence="5">
        <text>adenosine 3',5'-bisphosphate + H2O = AMP + phosphate</text>
        <dbReference type="Rhea" id="RHEA:10040"/>
        <dbReference type="ChEBI" id="CHEBI:15377"/>
        <dbReference type="ChEBI" id="CHEBI:43474"/>
        <dbReference type="ChEBI" id="CHEBI:58343"/>
        <dbReference type="ChEBI" id="CHEBI:456215"/>
        <dbReference type="EC" id="3.1.3.7"/>
    </reaction>
</comment>
<feature type="binding site" evidence="5">
    <location>
        <position position="88"/>
    </location>
    <ligand>
        <name>Mg(2+)</name>
        <dbReference type="ChEBI" id="CHEBI:18420"/>
        <label>2</label>
    </ligand>
</feature>
<feature type="binding site" evidence="5">
    <location>
        <begin position="87"/>
        <end position="90"/>
    </location>
    <ligand>
        <name>substrate</name>
    </ligand>
</feature>
<dbReference type="InterPro" id="IPR000760">
    <property type="entry name" value="Inositol_monophosphatase-like"/>
</dbReference>
<feature type="binding site" evidence="5">
    <location>
        <position position="67"/>
    </location>
    <ligand>
        <name>substrate</name>
    </ligand>
</feature>
<feature type="binding site" evidence="5">
    <location>
        <position position="211"/>
    </location>
    <ligand>
        <name>substrate</name>
    </ligand>
</feature>
<keyword evidence="8" id="KW-1185">Reference proteome</keyword>
<feature type="binding site" evidence="5">
    <location>
        <position position="85"/>
    </location>
    <ligand>
        <name>Mg(2+)</name>
        <dbReference type="ChEBI" id="CHEBI:18420"/>
        <label>1</label>
    </ligand>
</feature>
<feature type="binding site" evidence="5">
    <location>
        <position position="87"/>
    </location>
    <ligand>
        <name>Mg(2+)</name>
        <dbReference type="ChEBI" id="CHEBI:18420"/>
        <label>1</label>
    </ligand>
</feature>
<dbReference type="PRINTS" id="PR00377">
    <property type="entry name" value="IMPHPHTASES"/>
</dbReference>
<protein>
    <recommendedName>
        <fullName evidence="5">3'(2'),5'-bisphosphate nucleotidase CysQ</fullName>
        <ecNumber evidence="5">3.1.3.7</ecNumber>
    </recommendedName>
    <alternativeName>
        <fullName evidence="5">3'(2'),5-bisphosphonucleoside 3'(2')-phosphohydrolase</fullName>
    </alternativeName>
    <alternativeName>
        <fullName evidence="5">3'-phosphoadenosine 5'-phosphate phosphatase</fullName>
        <shortName evidence="5">PAP phosphatase</shortName>
    </alternativeName>
</protein>
<dbReference type="NCBIfam" id="TIGR01331">
    <property type="entry name" value="bisphos_cysQ"/>
    <property type="match status" value="1"/>
</dbReference>
<dbReference type="Gene3D" id="3.30.540.10">
    <property type="entry name" value="Fructose-1,6-Bisphosphatase, subunit A, domain 1"/>
    <property type="match status" value="1"/>
</dbReference>
<dbReference type="GO" id="GO:0005886">
    <property type="term" value="C:plasma membrane"/>
    <property type="evidence" value="ECO:0007669"/>
    <property type="project" value="UniProtKB-SubCell"/>
</dbReference>
<dbReference type="PANTHER" id="PTHR20854">
    <property type="entry name" value="INOSITOL MONOPHOSPHATASE"/>
    <property type="match status" value="1"/>
</dbReference>
<dbReference type="EC" id="3.1.3.7" evidence="5"/>
<comment type="similarity">
    <text evidence="5">Belongs to the inositol monophosphatase superfamily. CysQ family.</text>
</comment>
<dbReference type="RefSeq" id="WP_250858251.1">
    <property type="nucleotide sequence ID" value="NZ_JAGSOJ010000001.1"/>
</dbReference>
<dbReference type="GO" id="GO:0008441">
    <property type="term" value="F:3'(2'),5'-bisphosphate nucleotidase activity"/>
    <property type="evidence" value="ECO:0007669"/>
    <property type="project" value="UniProtKB-UniRule"/>
</dbReference>
<evidence type="ECO:0000256" key="3">
    <source>
        <dbReference type="ARBA" id="ARBA00022801"/>
    </source>
</evidence>
<feature type="binding site" evidence="6">
    <location>
        <position position="87"/>
    </location>
    <ligand>
        <name>Mg(2+)</name>
        <dbReference type="ChEBI" id="CHEBI:18420"/>
        <label>1</label>
        <note>catalytic</note>
    </ligand>
</feature>
<comment type="cofactor">
    <cofactor evidence="1 5 6">
        <name>Mg(2+)</name>
        <dbReference type="ChEBI" id="CHEBI:18420"/>
    </cofactor>
</comment>
<dbReference type="GO" id="GO:0008934">
    <property type="term" value="F:inositol monophosphate 1-phosphatase activity"/>
    <property type="evidence" value="ECO:0007669"/>
    <property type="project" value="TreeGrafter"/>
</dbReference>
<dbReference type="PANTHER" id="PTHR20854:SF4">
    <property type="entry name" value="INOSITOL-1-MONOPHOSPHATASE-RELATED"/>
    <property type="match status" value="1"/>
</dbReference>
<dbReference type="Proteomes" id="UP001056429">
    <property type="component" value="Unassembled WGS sequence"/>
</dbReference>
<evidence type="ECO:0000313" key="8">
    <source>
        <dbReference type="Proteomes" id="UP001056429"/>
    </source>
</evidence>
<evidence type="ECO:0000256" key="6">
    <source>
        <dbReference type="PIRSR" id="PIRSR600760-2"/>
    </source>
</evidence>
<comment type="subcellular location">
    <subcellularLocation>
        <location evidence="5">Cell membrane</location>
        <topology evidence="5">Peripheral membrane protein</topology>
        <orientation evidence="5">Cytoplasmic side</orientation>
    </subcellularLocation>
</comment>
<gene>
    <name evidence="5 7" type="primary">cysQ</name>
    <name evidence="7" type="ORF">KDK92_05885</name>
</gene>
<keyword evidence="5" id="KW-1003">Cell membrane</keyword>
<feature type="binding site" evidence="5">
    <location>
        <position position="67"/>
    </location>
    <ligand>
        <name>Mg(2+)</name>
        <dbReference type="ChEBI" id="CHEBI:18420"/>
        <label>1</label>
    </ligand>
</feature>
<dbReference type="Pfam" id="PF00459">
    <property type="entry name" value="Inositol_P"/>
    <property type="match status" value="1"/>
</dbReference>
<dbReference type="GO" id="GO:0006020">
    <property type="term" value="P:inositol metabolic process"/>
    <property type="evidence" value="ECO:0007669"/>
    <property type="project" value="TreeGrafter"/>
</dbReference>
<feature type="binding site" evidence="6">
    <location>
        <position position="88"/>
    </location>
    <ligand>
        <name>Mg(2+)</name>
        <dbReference type="ChEBI" id="CHEBI:18420"/>
        <label>1</label>
        <note>catalytic</note>
    </ligand>
</feature>
<dbReference type="PROSITE" id="PS00629">
    <property type="entry name" value="IMP_1"/>
    <property type="match status" value="1"/>
</dbReference>
<evidence type="ECO:0000256" key="4">
    <source>
        <dbReference type="ARBA" id="ARBA00022842"/>
    </source>
</evidence>
<name>A0A9J6NZD8_9CLOT</name>
<dbReference type="CDD" id="cd01638">
    <property type="entry name" value="CysQ"/>
    <property type="match status" value="1"/>
</dbReference>
<evidence type="ECO:0000256" key="1">
    <source>
        <dbReference type="ARBA" id="ARBA00001946"/>
    </source>
</evidence>
<dbReference type="FunFam" id="3.30.540.10:FF:000003">
    <property type="entry name" value="Inositol-1-monophosphatase"/>
    <property type="match status" value="1"/>
</dbReference>
<evidence type="ECO:0000256" key="5">
    <source>
        <dbReference type="HAMAP-Rule" id="MF_02095"/>
    </source>
</evidence>
<feature type="binding site" evidence="5">
    <location>
        <position position="211"/>
    </location>
    <ligand>
        <name>Mg(2+)</name>
        <dbReference type="ChEBI" id="CHEBI:18420"/>
        <label>2</label>
    </ligand>
</feature>
<dbReference type="GO" id="GO:0006790">
    <property type="term" value="P:sulfur compound metabolic process"/>
    <property type="evidence" value="ECO:0007669"/>
    <property type="project" value="UniProtKB-UniRule"/>
</dbReference>
<feature type="binding site" evidence="6">
    <location>
        <position position="85"/>
    </location>
    <ligand>
        <name>Mg(2+)</name>
        <dbReference type="ChEBI" id="CHEBI:18420"/>
        <label>1</label>
        <note>catalytic</note>
    </ligand>
</feature>
<accession>A0A9J6NZD8</accession>
<proteinExistence type="inferred from homology"/>
<dbReference type="GO" id="GO:0000287">
    <property type="term" value="F:magnesium ion binding"/>
    <property type="evidence" value="ECO:0007669"/>
    <property type="project" value="UniProtKB-UniRule"/>
</dbReference>
<comment type="function">
    <text evidence="5">Converts adenosine-3',5'-bisphosphate (PAP) to AMP.</text>
</comment>
<evidence type="ECO:0000313" key="7">
    <source>
        <dbReference type="EMBL" id="MCM1989265.1"/>
    </source>
</evidence>
<evidence type="ECO:0000256" key="2">
    <source>
        <dbReference type="ARBA" id="ARBA00022723"/>
    </source>
</evidence>
<dbReference type="SUPFAM" id="SSF56655">
    <property type="entry name" value="Carbohydrate phosphatase"/>
    <property type="match status" value="1"/>
</dbReference>
<sequence length="258" mass="29022">MNLGKELMISIELSKKAGAEILEVYNNEIEVHYKADSSPLTLADKRSNDVIVAGLRKEFPNHAILSEEDKADESRLNEDWCWVVDPLDGTKEFIKRNGEFTVNIALIHKNRTVLGVIYVPVTGELYYASRGNGAVYENNSDVQAIRVSEATSDIKLVCSRSHYSDKLKKLIKDNKDKIANIKKAGSSLKGCLVAKGEAEVYYRFGPTMEWDTAAMQCIVEEAGGIFRQIDGSEMLYNRVNNLNDKGFYIINKKENLFL</sequence>
<feature type="binding site" evidence="6">
    <location>
        <position position="67"/>
    </location>
    <ligand>
        <name>Mg(2+)</name>
        <dbReference type="ChEBI" id="CHEBI:18420"/>
        <label>1</label>
        <note>catalytic</note>
    </ligand>
</feature>
<feature type="binding site" evidence="6">
    <location>
        <position position="211"/>
    </location>
    <ligand>
        <name>Mg(2+)</name>
        <dbReference type="ChEBI" id="CHEBI:18420"/>
        <label>1</label>
        <note>catalytic</note>
    </ligand>
</feature>
<dbReference type="HAMAP" id="MF_02095">
    <property type="entry name" value="CysQ"/>
    <property type="match status" value="1"/>
</dbReference>